<proteinExistence type="predicted"/>
<gene>
    <name evidence="2" type="ORF">WJX75_003697</name>
</gene>
<comment type="caution">
    <text evidence="2">The sequence shown here is derived from an EMBL/GenBank/DDBJ whole genome shotgun (WGS) entry which is preliminary data.</text>
</comment>
<feature type="region of interest" description="Disordered" evidence="1">
    <location>
        <begin position="57"/>
        <end position="103"/>
    </location>
</feature>
<evidence type="ECO:0000256" key="1">
    <source>
        <dbReference type="SAM" id="MobiDB-lite"/>
    </source>
</evidence>
<organism evidence="2 3">
    <name type="scientific">Coccomyxa subellipsoidea</name>
    <dbReference type="NCBI Taxonomy" id="248742"/>
    <lineage>
        <taxon>Eukaryota</taxon>
        <taxon>Viridiplantae</taxon>
        <taxon>Chlorophyta</taxon>
        <taxon>core chlorophytes</taxon>
        <taxon>Trebouxiophyceae</taxon>
        <taxon>Trebouxiophyceae incertae sedis</taxon>
        <taxon>Coccomyxaceae</taxon>
        <taxon>Coccomyxa</taxon>
    </lineage>
</organism>
<protein>
    <submittedName>
        <fullName evidence="2">Uncharacterized protein</fullName>
    </submittedName>
</protein>
<sequence length="103" mass="10734">MAHRLDGFVKGMEREFDCLDKISLKSVLSAQSGLLLADIAQAKVQIADSILSKLGLKKGPLATTNTPPMTNTPPATTNSPLATTSTPPLTNSPPATTSSKDLS</sequence>
<dbReference type="EMBL" id="JALJOT010000021">
    <property type="protein sequence ID" value="KAK9900980.1"/>
    <property type="molecule type" value="Genomic_DNA"/>
</dbReference>
<reference evidence="2 3" key="1">
    <citation type="journal article" date="2024" name="Nat. Commun.">
        <title>Phylogenomics reveals the evolutionary origins of lichenization in chlorophyte algae.</title>
        <authorList>
            <person name="Puginier C."/>
            <person name="Libourel C."/>
            <person name="Otte J."/>
            <person name="Skaloud P."/>
            <person name="Haon M."/>
            <person name="Grisel S."/>
            <person name="Petersen M."/>
            <person name="Berrin J.G."/>
            <person name="Delaux P.M."/>
            <person name="Dal Grande F."/>
            <person name="Keller J."/>
        </authorList>
    </citation>
    <scope>NUCLEOTIDE SEQUENCE [LARGE SCALE GENOMIC DNA]</scope>
    <source>
        <strain evidence="2 3">SAG 216-7</strain>
    </source>
</reference>
<keyword evidence="3" id="KW-1185">Reference proteome</keyword>
<dbReference type="Proteomes" id="UP001491310">
    <property type="component" value="Unassembled WGS sequence"/>
</dbReference>
<accession>A0ABR2YAA0</accession>
<evidence type="ECO:0000313" key="3">
    <source>
        <dbReference type="Proteomes" id="UP001491310"/>
    </source>
</evidence>
<name>A0ABR2YAA0_9CHLO</name>
<evidence type="ECO:0000313" key="2">
    <source>
        <dbReference type="EMBL" id="KAK9900980.1"/>
    </source>
</evidence>
<feature type="compositionally biased region" description="Low complexity" evidence="1">
    <location>
        <begin position="60"/>
        <end position="103"/>
    </location>
</feature>